<reference evidence="1 2" key="1">
    <citation type="submission" date="2021-06" db="EMBL/GenBank/DDBJ databases">
        <authorList>
            <person name="Palmer J.M."/>
        </authorList>
    </citation>
    <scope>NUCLEOTIDE SEQUENCE [LARGE SCALE GENOMIC DNA]</scope>
    <source>
        <strain evidence="1 2">GA_2019</strain>
        <tissue evidence="1">Muscle</tissue>
    </source>
</reference>
<proteinExistence type="predicted"/>
<dbReference type="Proteomes" id="UP001476798">
    <property type="component" value="Unassembled WGS sequence"/>
</dbReference>
<accession>A0ABV0PAW1</accession>
<organism evidence="1 2">
    <name type="scientific">Goodea atripinnis</name>
    <dbReference type="NCBI Taxonomy" id="208336"/>
    <lineage>
        <taxon>Eukaryota</taxon>
        <taxon>Metazoa</taxon>
        <taxon>Chordata</taxon>
        <taxon>Craniata</taxon>
        <taxon>Vertebrata</taxon>
        <taxon>Euteleostomi</taxon>
        <taxon>Actinopterygii</taxon>
        <taxon>Neopterygii</taxon>
        <taxon>Teleostei</taxon>
        <taxon>Neoteleostei</taxon>
        <taxon>Acanthomorphata</taxon>
        <taxon>Ovalentaria</taxon>
        <taxon>Atherinomorphae</taxon>
        <taxon>Cyprinodontiformes</taxon>
        <taxon>Goodeidae</taxon>
        <taxon>Goodea</taxon>
    </lineage>
</organism>
<dbReference type="EMBL" id="JAHRIO010070063">
    <property type="protein sequence ID" value="MEQ2180585.1"/>
    <property type="molecule type" value="Genomic_DNA"/>
</dbReference>
<feature type="non-terminal residue" evidence="1">
    <location>
        <position position="1"/>
    </location>
</feature>
<comment type="caution">
    <text evidence="1">The sequence shown here is derived from an EMBL/GenBank/DDBJ whole genome shotgun (WGS) entry which is preliminary data.</text>
</comment>
<keyword evidence="2" id="KW-1185">Reference proteome</keyword>
<evidence type="ECO:0000313" key="1">
    <source>
        <dbReference type="EMBL" id="MEQ2180585.1"/>
    </source>
</evidence>
<evidence type="ECO:0000313" key="2">
    <source>
        <dbReference type="Proteomes" id="UP001476798"/>
    </source>
</evidence>
<protein>
    <submittedName>
        <fullName evidence="1">Uncharacterized protein</fullName>
    </submittedName>
</protein>
<name>A0ABV0PAW1_9TELE</name>
<gene>
    <name evidence="1" type="ORF">GOODEAATRI_002682</name>
</gene>
<sequence>GTEGLNVALNASITEHTFRSDMEGGSGPQELDWGPRLDAYFPHLTLKTWVAPLT</sequence>